<dbReference type="InterPro" id="IPR031322">
    <property type="entry name" value="Shikimate/glucono_kinase"/>
</dbReference>
<feature type="binding site" evidence="11">
    <location>
        <position position="17"/>
    </location>
    <ligand>
        <name>Mg(2+)</name>
        <dbReference type="ChEBI" id="CHEBI:18420"/>
    </ligand>
</feature>
<keyword evidence="13" id="KW-1185">Reference proteome</keyword>
<evidence type="ECO:0000256" key="9">
    <source>
        <dbReference type="ARBA" id="ARBA00023141"/>
    </source>
</evidence>
<keyword evidence="7 11" id="KW-0418">Kinase</keyword>
<comment type="function">
    <text evidence="11">Catalyzes the specific phosphorylation of the 3-hydroxyl group of shikimic acid using ATP as a cosubstrate.</text>
</comment>
<evidence type="ECO:0000256" key="7">
    <source>
        <dbReference type="ARBA" id="ARBA00022777"/>
    </source>
</evidence>
<comment type="catalytic activity">
    <reaction evidence="10 11">
        <text>shikimate + ATP = 3-phosphoshikimate + ADP + H(+)</text>
        <dbReference type="Rhea" id="RHEA:13121"/>
        <dbReference type="ChEBI" id="CHEBI:15378"/>
        <dbReference type="ChEBI" id="CHEBI:30616"/>
        <dbReference type="ChEBI" id="CHEBI:36208"/>
        <dbReference type="ChEBI" id="CHEBI:145989"/>
        <dbReference type="ChEBI" id="CHEBI:456216"/>
        <dbReference type="EC" id="2.7.1.71"/>
    </reaction>
</comment>
<comment type="caution">
    <text evidence="12">The sequence shown here is derived from an EMBL/GenBank/DDBJ whole genome shotgun (WGS) entry which is preliminary data.</text>
</comment>
<dbReference type="InterPro" id="IPR023000">
    <property type="entry name" value="Shikimate_kinase_CS"/>
</dbReference>
<dbReference type="Gene3D" id="3.40.50.300">
    <property type="entry name" value="P-loop containing nucleotide triphosphate hydrolases"/>
    <property type="match status" value="1"/>
</dbReference>
<evidence type="ECO:0000256" key="3">
    <source>
        <dbReference type="ARBA" id="ARBA00012154"/>
    </source>
</evidence>
<dbReference type="Pfam" id="PF01202">
    <property type="entry name" value="SKI"/>
    <property type="match status" value="1"/>
</dbReference>
<evidence type="ECO:0000256" key="6">
    <source>
        <dbReference type="ARBA" id="ARBA00022741"/>
    </source>
</evidence>
<sequence>MSAESIFLIGPMGAGKSTLGRLLADVLGRDFHDSDRIIEERAGANIPWIFDLEGESGFRERESQVIDELTQRTDLVVATGGGAVVRPENRQVMQDRAWVVYLRTRVATQLERTAKDKNRPLLQRDDPAKILTELLAAREPHYLALAHLTVDTDDIAPKTLAERIAQEYRIAHENA</sequence>
<dbReference type="NCBIfam" id="NF003456">
    <property type="entry name" value="PRK05057.1"/>
    <property type="match status" value="1"/>
</dbReference>
<evidence type="ECO:0000256" key="11">
    <source>
        <dbReference type="HAMAP-Rule" id="MF_00109"/>
    </source>
</evidence>
<keyword evidence="11" id="KW-0479">Metal-binding</keyword>
<evidence type="ECO:0000313" key="13">
    <source>
        <dbReference type="Proteomes" id="UP001595617"/>
    </source>
</evidence>
<feature type="binding site" evidence="11">
    <location>
        <position position="35"/>
    </location>
    <ligand>
        <name>substrate</name>
    </ligand>
</feature>
<comment type="cofactor">
    <cofactor evidence="11">
        <name>Mg(2+)</name>
        <dbReference type="ChEBI" id="CHEBI:18420"/>
    </cofactor>
    <text evidence="11">Binds 1 Mg(2+) ion per subunit.</text>
</comment>
<dbReference type="GO" id="GO:0004765">
    <property type="term" value="F:shikimate kinase activity"/>
    <property type="evidence" value="ECO:0007669"/>
    <property type="project" value="UniProtKB-EC"/>
</dbReference>
<dbReference type="EMBL" id="JBHRYR010000002">
    <property type="protein sequence ID" value="MFC3851692.1"/>
    <property type="molecule type" value="Genomic_DNA"/>
</dbReference>
<comment type="caution">
    <text evidence="11">Lacks conserved residue(s) required for the propagation of feature annotation.</text>
</comment>
<feature type="binding site" evidence="11">
    <location>
        <begin position="13"/>
        <end position="18"/>
    </location>
    <ligand>
        <name>ATP</name>
        <dbReference type="ChEBI" id="CHEBI:30616"/>
    </ligand>
</feature>
<comment type="similarity">
    <text evidence="2 11">Belongs to the shikimate kinase family.</text>
</comment>
<name>A0ABV7ZWZ4_9GAMM</name>
<protein>
    <recommendedName>
        <fullName evidence="3 11">Shikimate kinase</fullName>
        <shortName evidence="11">SK</shortName>
        <ecNumber evidence="3 11">2.7.1.71</ecNumber>
    </recommendedName>
</protein>
<dbReference type="PROSITE" id="PS01128">
    <property type="entry name" value="SHIKIMATE_KINASE"/>
    <property type="match status" value="1"/>
</dbReference>
<dbReference type="InterPro" id="IPR027417">
    <property type="entry name" value="P-loop_NTPase"/>
</dbReference>
<keyword evidence="6 11" id="KW-0547">Nucleotide-binding</keyword>
<organism evidence="12 13">
    <name type="scientific">Saccharospirillum mangrovi</name>
    <dbReference type="NCBI Taxonomy" id="2161747"/>
    <lineage>
        <taxon>Bacteria</taxon>
        <taxon>Pseudomonadati</taxon>
        <taxon>Pseudomonadota</taxon>
        <taxon>Gammaproteobacteria</taxon>
        <taxon>Oceanospirillales</taxon>
        <taxon>Saccharospirillaceae</taxon>
        <taxon>Saccharospirillum</taxon>
    </lineage>
</organism>
<gene>
    <name evidence="11 12" type="primary">aroK</name>
    <name evidence="12" type="ORF">ACFOOG_02500</name>
</gene>
<dbReference type="SUPFAM" id="SSF52540">
    <property type="entry name" value="P-loop containing nucleoside triphosphate hydrolases"/>
    <property type="match status" value="1"/>
</dbReference>
<dbReference type="CDD" id="cd00464">
    <property type="entry name" value="SK"/>
    <property type="match status" value="1"/>
</dbReference>
<dbReference type="HAMAP" id="MF_00109">
    <property type="entry name" value="Shikimate_kinase"/>
    <property type="match status" value="1"/>
</dbReference>
<comment type="subcellular location">
    <subcellularLocation>
        <location evidence="11">Cytoplasm</location>
    </subcellularLocation>
</comment>
<evidence type="ECO:0000256" key="8">
    <source>
        <dbReference type="ARBA" id="ARBA00022840"/>
    </source>
</evidence>
<comment type="subunit">
    <text evidence="11">Monomer.</text>
</comment>
<reference evidence="13" key="1">
    <citation type="journal article" date="2019" name="Int. J. Syst. Evol. Microbiol.">
        <title>The Global Catalogue of Microorganisms (GCM) 10K type strain sequencing project: providing services to taxonomists for standard genome sequencing and annotation.</title>
        <authorList>
            <consortium name="The Broad Institute Genomics Platform"/>
            <consortium name="The Broad Institute Genome Sequencing Center for Infectious Disease"/>
            <person name="Wu L."/>
            <person name="Ma J."/>
        </authorList>
    </citation>
    <scope>NUCLEOTIDE SEQUENCE [LARGE SCALE GENOMIC DNA]</scope>
    <source>
        <strain evidence="13">IBRC 10765</strain>
    </source>
</reference>
<dbReference type="EC" id="2.7.1.71" evidence="3 11"/>
<feature type="binding site" evidence="11">
    <location>
        <position position="81"/>
    </location>
    <ligand>
        <name>substrate</name>
    </ligand>
</feature>
<feature type="binding site" evidence="11">
    <location>
        <position position="138"/>
    </location>
    <ligand>
        <name>substrate</name>
    </ligand>
</feature>
<keyword evidence="4 11" id="KW-0028">Amino-acid biosynthesis</keyword>
<proteinExistence type="inferred from homology"/>
<keyword evidence="11" id="KW-0963">Cytoplasm</keyword>
<comment type="pathway">
    <text evidence="1 11">Metabolic intermediate biosynthesis; chorismate biosynthesis; chorismate from D-erythrose 4-phosphate and phosphoenolpyruvate: step 5/7.</text>
</comment>
<evidence type="ECO:0000256" key="4">
    <source>
        <dbReference type="ARBA" id="ARBA00022605"/>
    </source>
</evidence>
<accession>A0ABV7ZWZ4</accession>
<dbReference type="InterPro" id="IPR000623">
    <property type="entry name" value="Shikimate_kinase/TSH1"/>
</dbReference>
<dbReference type="PANTHER" id="PTHR21087">
    <property type="entry name" value="SHIKIMATE KINASE"/>
    <property type="match status" value="1"/>
</dbReference>
<keyword evidence="8 11" id="KW-0067">ATP-binding</keyword>
<dbReference type="RefSeq" id="WP_380692983.1">
    <property type="nucleotide sequence ID" value="NZ_JBHRYR010000002.1"/>
</dbReference>
<evidence type="ECO:0000256" key="10">
    <source>
        <dbReference type="ARBA" id="ARBA00048567"/>
    </source>
</evidence>
<evidence type="ECO:0000256" key="2">
    <source>
        <dbReference type="ARBA" id="ARBA00006997"/>
    </source>
</evidence>
<dbReference type="PRINTS" id="PR01100">
    <property type="entry name" value="SHIKIMTKNASE"/>
</dbReference>
<feature type="binding site" evidence="11">
    <location>
        <position position="119"/>
    </location>
    <ligand>
        <name>ATP</name>
        <dbReference type="ChEBI" id="CHEBI:30616"/>
    </ligand>
</feature>
<evidence type="ECO:0000256" key="1">
    <source>
        <dbReference type="ARBA" id="ARBA00004842"/>
    </source>
</evidence>
<dbReference type="PANTHER" id="PTHR21087:SF16">
    <property type="entry name" value="SHIKIMATE KINASE 1, CHLOROPLASTIC"/>
    <property type="match status" value="1"/>
</dbReference>
<keyword evidence="9 11" id="KW-0057">Aromatic amino acid biosynthesis</keyword>
<keyword evidence="5 11" id="KW-0808">Transferase</keyword>
<keyword evidence="11" id="KW-0460">Magnesium</keyword>
<evidence type="ECO:0000256" key="5">
    <source>
        <dbReference type="ARBA" id="ARBA00022679"/>
    </source>
</evidence>
<dbReference type="Proteomes" id="UP001595617">
    <property type="component" value="Unassembled WGS sequence"/>
</dbReference>
<evidence type="ECO:0000313" key="12">
    <source>
        <dbReference type="EMBL" id="MFC3851692.1"/>
    </source>
</evidence>
<feature type="binding site" evidence="11">
    <location>
        <position position="59"/>
    </location>
    <ligand>
        <name>substrate</name>
    </ligand>
</feature>